<gene>
    <name evidence="18" type="primary">LOC115744066</name>
</gene>
<keyword evidence="4" id="KW-0945">Host-virus interaction</keyword>
<organism evidence="17 18">
    <name type="scientific">Rhodamnia argentea</name>
    <dbReference type="NCBI Taxonomy" id="178133"/>
    <lineage>
        <taxon>Eukaryota</taxon>
        <taxon>Viridiplantae</taxon>
        <taxon>Streptophyta</taxon>
        <taxon>Embryophyta</taxon>
        <taxon>Tracheophyta</taxon>
        <taxon>Spermatophyta</taxon>
        <taxon>Magnoliopsida</taxon>
        <taxon>eudicotyledons</taxon>
        <taxon>Gunneridae</taxon>
        <taxon>Pentapetalae</taxon>
        <taxon>rosids</taxon>
        <taxon>malvids</taxon>
        <taxon>Myrtales</taxon>
        <taxon>Myrtaceae</taxon>
        <taxon>Myrtoideae</taxon>
        <taxon>Myrteae</taxon>
        <taxon>Australasian group</taxon>
        <taxon>Rhodamnia</taxon>
    </lineage>
</organism>
<evidence type="ECO:0000256" key="11">
    <source>
        <dbReference type="ARBA" id="ARBA00023035"/>
    </source>
</evidence>
<dbReference type="Proteomes" id="UP000827889">
    <property type="component" value="Chromosome 11"/>
</dbReference>
<dbReference type="GO" id="GO:0031640">
    <property type="term" value="P:killing of cells of another organism"/>
    <property type="evidence" value="ECO:0007669"/>
    <property type="project" value="UniProtKB-KW"/>
</dbReference>
<dbReference type="GO" id="GO:0050832">
    <property type="term" value="P:defense response to fungus"/>
    <property type="evidence" value="ECO:0007669"/>
    <property type="project" value="UniProtKB-KW"/>
</dbReference>
<evidence type="ECO:0000313" key="17">
    <source>
        <dbReference type="Proteomes" id="UP000827889"/>
    </source>
</evidence>
<evidence type="ECO:0000259" key="16">
    <source>
        <dbReference type="PROSITE" id="PS51473"/>
    </source>
</evidence>
<accession>A0A8B8PLF9</accession>
<keyword evidence="2" id="KW-0929">Antimicrobial</keyword>
<evidence type="ECO:0000256" key="12">
    <source>
        <dbReference type="ARBA" id="ARBA00023157"/>
    </source>
</evidence>
<keyword evidence="8" id="KW-0611">Plant defense</keyword>
<dbReference type="PANTHER" id="PTHR32080">
    <property type="entry name" value="ANTIFUNGAL PROTEIN GINKBILOBIN-2-LIKE"/>
    <property type="match status" value="1"/>
</dbReference>
<dbReference type="InterPro" id="IPR051378">
    <property type="entry name" value="Cell2Cell_Antifungal"/>
</dbReference>
<evidence type="ECO:0000313" key="18">
    <source>
        <dbReference type="RefSeq" id="XP_030535018.1"/>
    </source>
</evidence>
<reference evidence="18" key="1">
    <citation type="submission" date="2025-08" db="UniProtKB">
        <authorList>
            <consortium name="RefSeq"/>
        </authorList>
    </citation>
    <scope>IDENTIFICATION</scope>
    <source>
        <tissue evidence="18">Leaf</tissue>
    </source>
</reference>
<feature type="chain" id="PRO_5034130728" evidence="15">
    <location>
        <begin position="24"/>
        <end position="132"/>
    </location>
</feature>
<dbReference type="Pfam" id="PF01657">
    <property type="entry name" value="Stress-antifung"/>
    <property type="match status" value="1"/>
</dbReference>
<dbReference type="InterPro" id="IPR002902">
    <property type="entry name" value="GNK2"/>
</dbReference>
<feature type="signal peptide" evidence="15">
    <location>
        <begin position="1"/>
        <end position="23"/>
    </location>
</feature>
<dbReference type="OrthoDB" id="1712646at2759"/>
<dbReference type="GO" id="GO:0005537">
    <property type="term" value="F:D-mannose binding"/>
    <property type="evidence" value="ECO:0007669"/>
    <property type="project" value="UniProtKB-KW"/>
</dbReference>
<evidence type="ECO:0000256" key="7">
    <source>
        <dbReference type="ARBA" id="ARBA00022737"/>
    </source>
</evidence>
<keyword evidence="5 15" id="KW-0732">Signal</keyword>
<keyword evidence="10" id="KW-0044">Antibiotic</keyword>
<evidence type="ECO:0000256" key="13">
    <source>
        <dbReference type="ARBA" id="ARBA00024184"/>
    </source>
</evidence>
<keyword evidence="12" id="KW-1015">Disulfide bond</keyword>
<comment type="similarity">
    <text evidence="14">Belongs to the cysteine-rich repeat secretory protein family. Plasmodesmata-located proteins (PDLD) subfamily.</text>
</comment>
<keyword evidence="6" id="KW-0430">Lectin</keyword>
<evidence type="ECO:0000256" key="15">
    <source>
        <dbReference type="SAM" id="SignalP"/>
    </source>
</evidence>
<dbReference type="KEGG" id="rarg:115744066"/>
<evidence type="ECO:0000256" key="9">
    <source>
        <dbReference type="ARBA" id="ARBA00022949"/>
    </source>
</evidence>
<dbReference type="GeneID" id="115744066"/>
<sequence>MASFPMIALIVGGLLHACNIARGVPDTTLVQKTCNGEKNENPSAYCYNVQNVVSDWCSNTPSHGYDYYDQFSFGGRPCYGHGSCNGGLTNEDCSECLVQDYYMMRKMCDLTIGVQFELKDCRLRYENYYFVE</sequence>
<keyword evidence="9" id="KW-0965">Cell junction</keyword>
<evidence type="ECO:0000256" key="6">
    <source>
        <dbReference type="ARBA" id="ARBA00022734"/>
    </source>
</evidence>
<comment type="subcellular location">
    <subcellularLocation>
        <location evidence="13">Cell junction</location>
        <location evidence="13">Plasmodesma</location>
    </subcellularLocation>
    <subcellularLocation>
        <location evidence="1">Cell membrane</location>
        <topology evidence="1">Single-pass type I membrane protein</topology>
    </subcellularLocation>
</comment>
<dbReference type="GO" id="GO:0042742">
    <property type="term" value="P:defense response to bacterium"/>
    <property type="evidence" value="ECO:0007669"/>
    <property type="project" value="UniProtKB-KW"/>
</dbReference>
<feature type="domain" description="Gnk2-homologous" evidence="16">
    <location>
        <begin position="27"/>
        <end position="130"/>
    </location>
</feature>
<dbReference type="InterPro" id="IPR038408">
    <property type="entry name" value="GNK2_sf"/>
</dbReference>
<dbReference type="PANTHER" id="PTHR32080:SF54">
    <property type="entry name" value="GNK2-HOMOLOGOUS DOMAIN-CONTAINING PROTEIN"/>
    <property type="match status" value="1"/>
</dbReference>
<evidence type="ECO:0000256" key="8">
    <source>
        <dbReference type="ARBA" id="ARBA00022821"/>
    </source>
</evidence>
<evidence type="ECO:0000256" key="3">
    <source>
        <dbReference type="ARBA" id="ARBA00022577"/>
    </source>
</evidence>
<keyword evidence="7" id="KW-0677">Repeat</keyword>
<evidence type="ECO:0000256" key="10">
    <source>
        <dbReference type="ARBA" id="ARBA00023022"/>
    </source>
</evidence>
<dbReference type="CDD" id="cd23509">
    <property type="entry name" value="Gnk2-like"/>
    <property type="match status" value="1"/>
</dbReference>
<name>A0A8B8PLF9_9MYRT</name>
<proteinExistence type="inferred from homology"/>
<dbReference type="GO" id="GO:0009506">
    <property type="term" value="C:plasmodesma"/>
    <property type="evidence" value="ECO:0007669"/>
    <property type="project" value="UniProtKB-SubCell"/>
</dbReference>
<keyword evidence="17" id="KW-1185">Reference proteome</keyword>
<dbReference type="GO" id="GO:0005886">
    <property type="term" value="C:plasma membrane"/>
    <property type="evidence" value="ECO:0007669"/>
    <property type="project" value="UniProtKB-SubCell"/>
</dbReference>
<dbReference type="AlphaFoldDB" id="A0A8B8PLF9"/>
<evidence type="ECO:0000256" key="14">
    <source>
        <dbReference type="ARBA" id="ARBA00038393"/>
    </source>
</evidence>
<evidence type="ECO:0000256" key="1">
    <source>
        <dbReference type="ARBA" id="ARBA00004251"/>
    </source>
</evidence>
<dbReference type="Gene3D" id="3.30.430.20">
    <property type="entry name" value="Gnk2 domain, C-X8-C-X2-C motif"/>
    <property type="match status" value="1"/>
</dbReference>
<keyword evidence="3" id="KW-0295">Fungicide</keyword>
<dbReference type="RefSeq" id="XP_030535018.1">
    <property type="nucleotide sequence ID" value="XM_030679158.1"/>
</dbReference>
<dbReference type="PROSITE" id="PS51473">
    <property type="entry name" value="GNK2"/>
    <property type="match status" value="1"/>
</dbReference>
<evidence type="ECO:0000256" key="2">
    <source>
        <dbReference type="ARBA" id="ARBA00022529"/>
    </source>
</evidence>
<protein>
    <submittedName>
        <fullName evidence="18">Antifungal protein ginkbilobin-like protein</fullName>
    </submittedName>
</protein>
<keyword evidence="11" id="KW-0465">Mannose-binding</keyword>
<evidence type="ECO:0000256" key="4">
    <source>
        <dbReference type="ARBA" id="ARBA00022581"/>
    </source>
</evidence>
<evidence type="ECO:0000256" key="5">
    <source>
        <dbReference type="ARBA" id="ARBA00022729"/>
    </source>
</evidence>